<accession>A0A329SSS6</accession>
<evidence type="ECO:0000313" key="7">
    <source>
        <dbReference type="EMBL" id="RAW39974.1"/>
    </source>
</evidence>
<dbReference type="AlphaFoldDB" id="A0A329SSS6"/>
<dbReference type="Proteomes" id="UP000251314">
    <property type="component" value="Unassembled WGS sequence"/>
</dbReference>
<dbReference type="OrthoDB" id="10389580at2759"/>
<dbReference type="EMBL" id="MJFZ01000055">
    <property type="protein sequence ID" value="RAW39974.1"/>
    <property type="molecule type" value="Genomic_DNA"/>
</dbReference>
<dbReference type="Proteomes" id="UP000760860">
    <property type="component" value="Unassembled WGS sequence"/>
</dbReference>
<dbReference type="Proteomes" id="UP000735874">
    <property type="component" value="Unassembled WGS sequence"/>
</dbReference>
<dbReference type="Proteomes" id="UP000697107">
    <property type="component" value="Unassembled WGS sequence"/>
</dbReference>
<dbReference type="VEuPathDB" id="FungiDB:PC110_g3791"/>
<feature type="compositionally biased region" description="Basic and acidic residues" evidence="1">
    <location>
        <begin position="28"/>
        <end position="47"/>
    </location>
</feature>
<feature type="region of interest" description="Disordered" evidence="1">
    <location>
        <begin position="1"/>
        <end position="47"/>
    </location>
</feature>
<organism evidence="7 8">
    <name type="scientific">Phytophthora cactorum</name>
    <dbReference type="NCBI Taxonomy" id="29920"/>
    <lineage>
        <taxon>Eukaryota</taxon>
        <taxon>Sar</taxon>
        <taxon>Stramenopiles</taxon>
        <taxon>Oomycota</taxon>
        <taxon>Peronosporomycetes</taxon>
        <taxon>Peronosporales</taxon>
        <taxon>Peronosporaceae</taxon>
        <taxon>Phytophthora</taxon>
    </lineage>
</organism>
<dbReference type="EMBL" id="RCMI01001438">
    <property type="protein sequence ID" value="KAG2885098.1"/>
    <property type="molecule type" value="Genomic_DNA"/>
</dbReference>
<evidence type="ECO:0000313" key="4">
    <source>
        <dbReference type="EMBL" id="KAG2937638.1"/>
    </source>
</evidence>
<reference evidence="2" key="2">
    <citation type="submission" date="2018-10" db="EMBL/GenBank/DDBJ databases">
        <title>Effector identification in a new, highly contiguous assembly of the strawberry crown rot pathogen Phytophthora cactorum.</title>
        <authorList>
            <person name="Armitage A.D."/>
            <person name="Nellist C.F."/>
            <person name="Bates H."/>
            <person name="Vickerstaff R.J."/>
            <person name="Harrison R.J."/>
        </authorList>
    </citation>
    <scope>NUCLEOTIDE SEQUENCE</scope>
    <source>
        <strain evidence="2">15-7</strain>
        <strain evidence="3">4032</strain>
        <strain evidence="4">4040</strain>
        <strain evidence="5">P415</strain>
        <strain evidence="6">P421</strain>
    </source>
</reference>
<keyword evidence="8" id="KW-1185">Reference proteome</keyword>
<evidence type="ECO:0000256" key="1">
    <source>
        <dbReference type="SAM" id="MobiDB-lite"/>
    </source>
</evidence>
<evidence type="ECO:0000313" key="6">
    <source>
        <dbReference type="EMBL" id="KAG3220239.1"/>
    </source>
</evidence>
<comment type="caution">
    <text evidence="7">The sequence shown here is derived from an EMBL/GenBank/DDBJ whole genome shotgun (WGS) entry which is preliminary data.</text>
</comment>
<proteinExistence type="predicted"/>
<dbReference type="EMBL" id="RCML01000313">
    <property type="protein sequence ID" value="KAG2981246.1"/>
    <property type="molecule type" value="Genomic_DNA"/>
</dbReference>
<gene>
    <name evidence="7" type="ORF">PC110_g3791</name>
    <name evidence="2" type="ORF">PC113_g11491</name>
    <name evidence="3" type="ORF">PC115_g21107</name>
    <name evidence="4" type="ORF">PC117_g11598</name>
    <name evidence="5" type="ORF">PC118_g10726</name>
    <name evidence="6" type="ORF">PC129_g9002</name>
</gene>
<dbReference type="EMBL" id="RCMK01000303">
    <property type="protein sequence ID" value="KAG2937638.1"/>
    <property type="molecule type" value="Genomic_DNA"/>
</dbReference>
<dbReference type="Proteomes" id="UP000736787">
    <property type="component" value="Unassembled WGS sequence"/>
</dbReference>
<dbReference type="EMBL" id="RCMG01000328">
    <property type="protein sequence ID" value="KAG2856539.1"/>
    <property type="molecule type" value="Genomic_DNA"/>
</dbReference>
<evidence type="ECO:0000313" key="3">
    <source>
        <dbReference type="EMBL" id="KAG2885098.1"/>
    </source>
</evidence>
<evidence type="ECO:0000313" key="5">
    <source>
        <dbReference type="EMBL" id="KAG2981246.1"/>
    </source>
</evidence>
<evidence type="ECO:0000313" key="2">
    <source>
        <dbReference type="EMBL" id="KAG2856539.1"/>
    </source>
</evidence>
<dbReference type="EMBL" id="RCMV01000273">
    <property type="protein sequence ID" value="KAG3220239.1"/>
    <property type="molecule type" value="Genomic_DNA"/>
</dbReference>
<sequence>MCAGNAAPDRMQAWEDGPGTGSGADGEQLWKETREASDEVGADVREV</sequence>
<dbReference type="Proteomes" id="UP000774804">
    <property type="component" value="Unassembled WGS sequence"/>
</dbReference>
<name>A0A329SSS6_9STRA</name>
<evidence type="ECO:0000313" key="8">
    <source>
        <dbReference type="Proteomes" id="UP000251314"/>
    </source>
</evidence>
<reference evidence="7 8" key="1">
    <citation type="submission" date="2018-01" db="EMBL/GenBank/DDBJ databases">
        <title>Draft genome of the strawberry crown rot pathogen Phytophthora cactorum.</title>
        <authorList>
            <person name="Armitage A.D."/>
            <person name="Lysoe E."/>
            <person name="Nellist C.F."/>
            <person name="Harrison R.J."/>
            <person name="Brurberg M.B."/>
        </authorList>
    </citation>
    <scope>NUCLEOTIDE SEQUENCE [LARGE SCALE GENOMIC DNA]</scope>
    <source>
        <strain evidence="7 8">10300</strain>
    </source>
</reference>
<protein>
    <submittedName>
        <fullName evidence="7">Uncharacterized protein</fullName>
    </submittedName>
</protein>